<dbReference type="KEGG" id="gai:IMCC3135_00975"/>
<name>A0A2Z2NN66_9GAMM</name>
<dbReference type="AlphaFoldDB" id="A0A2Z2NN66"/>
<keyword evidence="2" id="KW-1185">Reference proteome</keyword>
<evidence type="ECO:0000313" key="2">
    <source>
        <dbReference type="Proteomes" id="UP000250079"/>
    </source>
</evidence>
<sequence>MGVNCTTEAEQCLNDAGYSESSSARLFQCARCYAQTMICRCCDRGNRYCSNCTIPAHKEARQRAAKRYQQSLQGRSKHADRQRRYRARQRVLAVKVTHQGSSETIDVVAVAKKPLATPLRQKRTEHYSNFTIVCDYCEGICSQFLRSDFLSLTDRSRQH</sequence>
<dbReference type="EMBL" id="CP018632">
    <property type="protein sequence ID" value="ASJ70320.1"/>
    <property type="molecule type" value="Genomic_DNA"/>
</dbReference>
<dbReference type="Proteomes" id="UP000250079">
    <property type="component" value="Chromosome"/>
</dbReference>
<protein>
    <submittedName>
        <fullName evidence="1">Uncharacterized protein</fullName>
    </submittedName>
</protein>
<organism evidence="1 2">
    <name type="scientific">Granulosicoccus antarcticus IMCC3135</name>
    <dbReference type="NCBI Taxonomy" id="1192854"/>
    <lineage>
        <taxon>Bacteria</taxon>
        <taxon>Pseudomonadati</taxon>
        <taxon>Pseudomonadota</taxon>
        <taxon>Gammaproteobacteria</taxon>
        <taxon>Chromatiales</taxon>
        <taxon>Granulosicoccaceae</taxon>
        <taxon>Granulosicoccus</taxon>
    </lineage>
</organism>
<evidence type="ECO:0000313" key="1">
    <source>
        <dbReference type="EMBL" id="ASJ70320.1"/>
    </source>
</evidence>
<proteinExistence type="predicted"/>
<reference evidence="1 2" key="1">
    <citation type="submission" date="2016-12" db="EMBL/GenBank/DDBJ databases">
        <authorList>
            <person name="Song W.-J."/>
            <person name="Kurnit D.M."/>
        </authorList>
    </citation>
    <scope>NUCLEOTIDE SEQUENCE [LARGE SCALE GENOMIC DNA]</scope>
    <source>
        <strain evidence="1 2">IMCC3135</strain>
    </source>
</reference>
<gene>
    <name evidence="1" type="ORF">IMCC3135_00975</name>
</gene>
<accession>A0A2Z2NN66</accession>